<dbReference type="Pfam" id="PF00069">
    <property type="entry name" value="Pkinase"/>
    <property type="match status" value="1"/>
</dbReference>
<feature type="domain" description="Protein kinase" evidence="3">
    <location>
        <begin position="219"/>
        <end position="515"/>
    </location>
</feature>
<dbReference type="STRING" id="4540.A0A3L6QA79"/>
<keyword evidence="1" id="KW-0611">Plant defense</keyword>
<feature type="region of interest" description="Disordered" evidence="2">
    <location>
        <begin position="539"/>
        <end position="558"/>
    </location>
</feature>
<dbReference type="InterPro" id="IPR011009">
    <property type="entry name" value="Kinase-like_dom_sf"/>
</dbReference>
<dbReference type="SUPFAM" id="SSF52540">
    <property type="entry name" value="P-loop containing nucleoside triphosphate hydrolases"/>
    <property type="match status" value="1"/>
</dbReference>
<dbReference type="InterPro" id="IPR000719">
    <property type="entry name" value="Prot_kinase_dom"/>
</dbReference>
<accession>A0A3L6QA79</accession>
<protein>
    <recommendedName>
        <fullName evidence="3">Protein kinase domain-containing protein</fullName>
    </recommendedName>
</protein>
<dbReference type="EMBL" id="PQIB02000013">
    <property type="protein sequence ID" value="RLM75475.1"/>
    <property type="molecule type" value="Genomic_DNA"/>
</dbReference>
<dbReference type="FunFam" id="1.10.510.10:FF:000625">
    <property type="entry name" value="Cysteine-rich receptor-like protein kinase 6"/>
    <property type="match status" value="1"/>
</dbReference>
<dbReference type="Gene3D" id="1.10.510.10">
    <property type="entry name" value="Transferase(Phosphotransferase) domain 1"/>
    <property type="match status" value="1"/>
</dbReference>
<dbReference type="GO" id="GO:0043531">
    <property type="term" value="F:ADP binding"/>
    <property type="evidence" value="ECO:0007669"/>
    <property type="project" value="InterPro"/>
</dbReference>
<dbReference type="Pfam" id="PF26466">
    <property type="entry name" value="DNA_primase_lrg_N"/>
    <property type="match status" value="1"/>
</dbReference>
<evidence type="ECO:0000256" key="2">
    <source>
        <dbReference type="SAM" id="MobiDB-lite"/>
    </source>
</evidence>
<dbReference type="InterPro" id="IPR008271">
    <property type="entry name" value="Ser/Thr_kinase_AS"/>
</dbReference>
<dbReference type="InterPro" id="IPR042197">
    <property type="entry name" value="Apaf_helical"/>
</dbReference>
<dbReference type="Gene3D" id="1.10.8.430">
    <property type="entry name" value="Helical domain of apoptotic protease-activating factors"/>
    <property type="match status" value="1"/>
</dbReference>
<dbReference type="Pfam" id="PF00931">
    <property type="entry name" value="NB-ARC"/>
    <property type="match status" value="1"/>
</dbReference>
<gene>
    <name evidence="4" type="ORF">C2845_PM15G06130</name>
</gene>
<dbReference type="SUPFAM" id="SSF56112">
    <property type="entry name" value="Protein kinase-like (PK-like)"/>
    <property type="match status" value="1"/>
</dbReference>
<reference evidence="5" key="1">
    <citation type="journal article" date="2019" name="Nat. Commun.">
        <title>The genome of broomcorn millet.</title>
        <authorList>
            <person name="Zou C."/>
            <person name="Miki D."/>
            <person name="Li D."/>
            <person name="Tang Q."/>
            <person name="Xiao L."/>
            <person name="Rajput S."/>
            <person name="Deng P."/>
            <person name="Jia W."/>
            <person name="Huang R."/>
            <person name="Zhang M."/>
            <person name="Sun Y."/>
            <person name="Hu J."/>
            <person name="Fu X."/>
            <person name="Schnable P.S."/>
            <person name="Li F."/>
            <person name="Zhang H."/>
            <person name="Feng B."/>
            <person name="Zhu X."/>
            <person name="Liu R."/>
            <person name="Schnable J.C."/>
            <person name="Zhu J.-K."/>
            <person name="Zhang H."/>
        </authorList>
    </citation>
    <scope>NUCLEOTIDE SEQUENCE [LARGE SCALE GENOMIC DNA]</scope>
</reference>
<dbReference type="InterPro" id="IPR002182">
    <property type="entry name" value="NB-ARC"/>
</dbReference>
<dbReference type="PANTHER" id="PTHR45707:SF76">
    <property type="entry name" value="PROTEIN KINASE DOMAIN-CONTAINING PROTEIN"/>
    <property type="match status" value="1"/>
</dbReference>
<dbReference type="GO" id="GO:0046872">
    <property type="term" value="F:metal ion binding"/>
    <property type="evidence" value="ECO:0007669"/>
    <property type="project" value="UniProtKB-KW"/>
</dbReference>
<dbReference type="GO" id="GO:0006269">
    <property type="term" value="P:DNA replication, synthesis of primer"/>
    <property type="evidence" value="ECO:0007669"/>
    <property type="project" value="UniProtKB-KW"/>
</dbReference>
<dbReference type="PRINTS" id="PR00364">
    <property type="entry name" value="DISEASERSIST"/>
</dbReference>
<dbReference type="SMART" id="SM00220">
    <property type="entry name" value="S_TKc"/>
    <property type="match status" value="1"/>
</dbReference>
<dbReference type="Gene3D" id="3.30.200.20">
    <property type="entry name" value="Phosphorylase Kinase, domain 1"/>
    <property type="match status" value="1"/>
</dbReference>
<dbReference type="GO" id="GO:0051539">
    <property type="term" value="F:4 iron, 4 sulfur cluster binding"/>
    <property type="evidence" value="ECO:0007669"/>
    <property type="project" value="UniProtKB-KW"/>
</dbReference>
<feature type="compositionally biased region" description="Basic and acidic residues" evidence="2">
    <location>
        <begin position="539"/>
        <end position="557"/>
    </location>
</feature>
<dbReference type="FunFam" id="1.20.930.80:FF:000002">
    <property type="entry name" value="DNA primase large subunit"/>
    <property type="match status" value="1"/>
</dbReference>
<organism evidence="4 5">
    <name type="scientific">Panicum miliaceum</name>
    <name type="common">Proso millet</name>
    <name type="synonym">Broomcorn millet</name>
    <dbReference type="NCBI Taxonomy" id="4540"/>
    <lineage>
        <taxon>Eukaryota</taxon>
        <taxon>Viridiplantae</taxon>
        <taxon>Streptophyta</taxon>
        <taxon>Embryophyta</taxon>
        <taxon>Tracheophyta</taxon>
        <taxon>Spermatophyta</taxon>
        <taxon>Magnoliopsida</taxon>
        <taxon>Liliopsida</taxon>
        <taxon>Poales</taxon>
        <taxon>Poaceae</taxon>
        <taxon>PACMAD clade</taxon>
        <taxon>Panicoideae</taxon>
        <taxon>Panicodae</taxon>
        <taxon>Paniceae</taxon>
        <taxon>Panicinae</taxon>
        <taxon>Panicum</taxon>
        <taxon>Panicum sect. Panicum</taxon>
    </lineage>
</organism>
<evidence type="ECO:0000259" key="3">
    <source>
        <dbReference type="PROSITE" id="PS50011"/>
    </source>
</evidence>
<dbReference type="GO" id="GO:0004672">
    <property type="term" value="F:protein kinase activity"/>
    <property type="evidence" value="ECO:0007669"/>
    <property type="project" value="InterPro"/>
</dbReference>
<dbReference type="Gene3D" id="1.20.930.80">
    <property type="match status" value="1"/>
</dbReference>
<keyword evidence="5" id="KW-1185">Reference proteome</keyword>
<dbReference type="Gene3D" id="3.40.50.300">
    <property type="entry name" value="P-loop containing nucleotide triphosphate hydrolases"/>
    <property type="match status" value="1"/>
</dbReference>
<dbReference type="Pfam" id="PF23559">
    <property type="entry name" value="WHD_DRP"/>
    <property type="match status" value="1"/>
</dbReference>
<dbReference type="InterPro" id="IPR058922">
    <property type="entry name" value="WHD_DRP"/>
</dbReference>
<proteinExistence type="predicted"/>
<dbReference type="Proteomes" id="UP000275267">
    <property type="component" value="Unassembled WGS sequence"/>
</dbReference>
<dbReference type="AlphaFoldDB" id="A0A3L6QA79"/>
<name>A0A3L6QA79_PANMI</name>
<dbReference type="PANTHER" id="PTHR45707">
    <property type="entry name" value="C2 CALCIUM/LIPID-BINDING PLANT PHOSPHORIBOSYLTRANSFERASE FAMILY PROTEIN"/>
    <property type="match status" value="1"/>
</dbReference>
<evidence type="ECO:0000313" key="4">
    <source>
        <dbReference type="EMBL" id="RLM75475.1"/>
    </source>
</evidence>
<comment type="caution">
    <text evidence="4">The sequence shown here is derived from an EMBL/GenBank/DDBJ whole genome shotgun (WGS) entry which is preliminary data.</text>
</comment>
<evidence type="ECO:0000256" key="1">
    <source>
        <dbReference type="ARBA" id="ARBA00022821"/>
    </source>
</evidence>
<dbReference type="InterPro" id="IPR027417">
    <property type="entry name" value="P-loop_NTPase"/>
</dbReference>
<sequence length="904" mass="103574">MEIVRSHRQLAAAAAGGGGGAGALPSYRVAPQLEVRLEEFELFAIDRLRVLNGISDGLSRGKRPEEMEKLVSELWKTHMRHQDPAETLNKDIISHFVLRLVYCRTEELRKWFLSMETTLFRYRFRLESTESQRMLMTEFQLPCKALPHSEFEVVKDKLSQVARSIGQSANVESVFFKVPFEEVPDLVASRRVFVSKGYAYVAMSQVVSLVVTQFRCNISKIVEALSNAYFGPDYSQGVTKNGDDVAVKILRDGNNDLDYRQFRNEFYNLVKVKHNNIVQVLGYCYEIEQIRTEYGGKIVFAEKTHRALCFEYLHNGSLQNHLHDESCGFDWNTRYRIIKGTCEGLKYIHKDLEESLLHLDLKPDNILVDKNMVPKIADFGLSRIFGDALTRTTQSPLGTLGYQPPEYIERGEISEKFDIFSLGVIIIRIVSGPKGYSKYLDMTSDEFMDQVQRNWRKRWQLKTMAACSSDFSLEECCRQIETCTQIAFNCLEKDSQKRPDILKIIDKLNEIETEINEIPQKRRETDCVMTMHSAMKMTKEHEVITRPRSNEAEHDNTQETSIDVGKELIVVGREMKKKMTVSLLESISEKIVILPIYGIGGIGKTTFAQLIYNDTNFKYYSQVWVYVSPRFDLDKIGKSIVSQLSAGKVNRIDEIHIISSCLPKLLSGKKILIVLDDLWENNTFQLEDLKAMLNLGDTIRTIVLVTTRSAQVAQKICCNIEPYKIESLTDEMCWDIIKQKCGFEARHDKEKLVGIGKEIARKCGGVALAAQSLGSMLQSMKYDQWMIVKGSDIWNETISKDTSLPNHVLASLKLSYVSMDDCLKSCFTYCAIFPKGHEIVKRDLIYQWISLGFIKPTKMFSTLQLCEKYIIHLLGLTFLQHSMPPTGYNLLRLRPLANMMFLRL</sequence>
<dbReference type="PROSITE" id="PS50011">
    <property type="entry name" value="PROTEIN_KINASE_DOM"/>
    <property type="match status" value="1"/>
</dbReference>
<evidence type="ECO:0000313" key="5">
    <source>
        <dbReference type="Proteomes" id="UP000275267"/>
    </source>
</evidence>
<dbReference type="PROSITE" id="PS00108">
    <property type="entry name" value="PROTEIN_KINASE_ST"/>
    <property type="match status" value="1"/>
</dbReference>
<dbReference type="OrthoDB" id="4062651at2759"/>
<dbReference type="GO" id="GO:0005524">
    <property type="term" value="F:ATP binding"/>
    <property type="evidence" value="ECO:0007669"/>
    <property type="project" value="InterPro"/>
</dbReference>